<feature type="transmembrane region" description="Helical" evidence="1">
    <location>
        <begin position="6"/>
        <end position="25"/>
    </location>
</feature>
<protein>
    <submittedName>
        <fullName evidence="2">Uncharacterized protein</fullName>
    </submittedName>
</protein>
<name>A0ABZ2J6I3_9CHLR</name>
<proteinExistence type="predicted"/>
<keyword evidence="1" id="KW-0472">Membrane</keyword>
<keyword evidence="1" id="KW-0812">Transmembrane</keyword>
<gene>
    <name evidence="2" type="ORF">V8247_02655</name>
</gene>
<keyword evidence="1" id="KW-1133">Transmembrane helix</keyword>
<dbReference type="EMBL" id="CP146612">
    <property type="protein sequence ID" value="WWX25888.1"/>
    <property type="molecule type" value="Genomic_DNA"/>
</dbReference>
<feature type="transmembrane region" description="Helical" evidence="1">
    <location>
        <begin position="32"/>
        <end position="51"/>
    </location>
</feature>
<evidence type="ECO:0000313" key="2">
    <source>
        <dbReference type="EMBL" id="WWX25888.1"/>
    </source>
</evidence>
<dbReference type="RefSeq" id="WP_338738495.1">
    <property type="nucleotide sequence ID" value="NZ_CP146612.1"/>
</dbReference>
<dbReference type="Proteomes" id="UP001375370">
    <property type="component" value="Chromosome"/>
</dbReference>
<reference evidence="2 3" key="1">
    <citation type="submission" date="2024-03" db="EMBL/GenBank/DDBJ databases">
        <title>A Dehalogenimonas Isolated from Estuarine Sediments Dihaloeliminates Chlorinated Alkanes.</title>
        <authorList>
            <person name="Yang Y."/>
            <person name="Wang H."/>
        </authorList>
    </citation>
    <scope>NUCLEOTIDE SEQUENCE [LARGE SCALE GENOMIC DNA]</scope>
    <source>
        <strain evidence="2 3">W</strain>
    </source>
</reference>
<evidence type="ECO:0000313" key="3">
    <source>
        <dbReference type="Proteomes" id="UP001375370"/>
    </source>
</evidence>
<feature type="transmembrane region" description="Helical" evidence="1">
    <location>
        <begin position="57"/>
        <end position="77"/>
    </location>
</feature>
<organism evidence="2 3">
    <name type="scientific">Candidatus Dehalogenimonas loeffleri</name>
    <dbReference type="NCBI Taxonomy" id="3127115"/>
    <lineage>
        <taxon>Bacteria</taxon>
        <taxon>Bacillati</taxon>
        <taxon>Chloroflexota</taxon>
        <taxon>Dehalococcoidia</taxon>
        <taxon>Dehalococcoidales</taxon>
        <taxon>Dehalococcoidaceae</taxon>
        <taxon>Dehalogenimonas</taxon>
    </lineage>
</organism>
<keyword evidence="3" id="KW-1185">Reference proteome</keyword>
<accession>A0ABZ2J6I3</accession>
<sequence>MNVFGLGLYLTYTFGWIPVCIYLLIKRAKGYVLVSAIASGVIFFSYMGLIISIEPSLLPIINAAMAGVVFMISLIVLKTTANKKDK</sequence>
<evidence type="ECO:0000256" key="1">
    <source>
        <dbReference type="SAM" id="Phobius"/>
    </source>
</evidence>